<accession>A0ABM1M8Z9</accession>
<gene>
    <name evidence="3" type="primary">LOC108558596</name>
</gene>
<evidence type="ECO:0000259" key="1">
    <source>
        <dbReference type="PROSITE" id="PS50853"/>
    </source>
</evidence>
<dbReference type="InterPro" id="IPR013783">
    <property type="entry name" value="Ig-like_fold"/>
</dbReference>
<dbReference type="CDD" id="cd00063">
    <property type="entry name" value="FN3"/>
    <property type="match status" value="1"/>
</dbReference>
<dbReference type="InterPro" id="IPR003961">
    <property type="entry name" value="FN3_dom"/>
</dbReference>
<evidence type="ECO:0000313" key="3">
    <source>
        <dbReference type="RefSeq" id="XP_017771049.1"/>
    </source>
</evidence>
<dbReference type="Proteomes" id="UP000695000">
    <property type="component" value="Unplaced"/>
</dbReference>
<organism evidence="2 3">
    <name type="scientific">Nicrophorus vespilloides</name>
    <name type="common">Boreal carrion beetle</name>
    <dbReference type="NCBI Taxonomy" id="110193"/>
    <lineage>
        <taxon>Eukaryota</taxon>
        <taxon>Metazoa</taxon>
        <taxon>Ecdysozoa</taxon>
        <taxon>Arthropoda</taxon>
        <taxon>Hexapoda</taxon>
        <taxon>Insecta</taxon>
        <taxon>Pterygota</taxon>
        <taxon>Neoptera</taxon>
        <taxon>Endopterygota</taxon>
        <taxon>Coleoptera</taxon>
        <taxon>Polyphaga</taxon>
        <taxon>Staphyliniformia</taxon>
        <taxon>Silphidae</taxon>
        <taxon>Nicrophorinae</taxon>
        <taxon>Nicrophorus</taxon>
    </lineage>
</organism>
<keyword evidence="2" id="KW-1185">Reference proteome</keyword>
<dbReference type="SUPFAM" id="SSF49265">
    <property type="entry name" value="Fibronectin type III"/>
    <property type="match status" value="1"/>
</dbReference>
<sequence length="421" mass="47314">MSVIDCKELLDTLNDAETYVESLRALGRELKSAQVQIVKSSEDAIKEIEYNFNNLQVKMQKVLENRKNHLINETIKIRAQSLEPLRCSDIVISDKLKETTNFIELGKNVDQLNLDEFSRKSSLLGSLPQVPELKEVSCITFQFDAGVEQEIIDSCSSLGSVTRIAPVQINSLSEKPGAILVEWEILDSDEPYSEIQEYKLQKALGNGHKDNSIIFYDCYQGSELQYLVQDLKANQEFSFRICCKFEGCLHYSPWSIVQVGSTCIKPYSWKETANFCLANEGKISASVSNEDSLILSDGAQFCCGNSLDFTMLNVGEQLKNNFIGVAFIQDGLDLDKSKDGTFLLEATGEIYIDGSLKSTKLPPLYNGCKVTFMCVPVSDDKVRINIDVCNKRVTYDWCIEKCSAMHFLAKFSAAKWKVMVE</sequence>
<name>A0ABM1M8Z9_NICVS</name>
<dbReference type="Gene3D" id="2.60.40.10">
    <property type="entry name" value="Immunoglobulins"/>
    <property type="match status" value="1"/>
</dbReference>
<evidence type="ECO:0000313" key="2">
    <source>
        <dbReference type="Proteomes" id="UP000695000"/>
    </source>
</evidence>
<dbReference type="InterPro" id="IPR036116">
    <property type="entry name" value="FN3_sf"/>
</dbReference>
<dbReference type="RefSeq" id="XP_017771049.1">
    <property type="nucleotide sequence ID" value="XM_017915560.1"/>
</dbReference>
<reference evidence="3" key="1">
    <citation type="submission" date="2025-08" db="UniProtKB">
        <authorList>
            <consortium name="RefSeq"/>
        </authorList>
    </citation>
    <scope>IDENTIFICATION</scope>
    <source>
        <tissue evidence="3">Whole Larva</tissue>
    </source>
</reference>
<feature type="domain" description="Fibronectin type-III" evidence="1">
    <location>
        <begin position="163"/>
        <end position="265"/>
    </location>
</feature>
<dbReference type="PROSITE" id="PS50853">
    <property type="entry name" value="FN3"/>
    <property type="match status" value="1"/>
</dbReference>
<protein>
    <submittedName>
        <fullName evidence="3">Cytokine receptor-like factor 3</fullName>
    </submittedName>
</protein>
<proteinExistence type="predicted"/>
<dbReference type="GeneID" id="108558596"/>